<proteinExistence type="predicted"/>
<reference evidence="1" key="1">
    <citation type="submission" date="2015-11" db="EMBL/GenBank/DDBJ databases">
        <title>De novo transcriptome assembly of four potential Pierce s Disease insect vectors from Arizona vineyards.</title>
        <authorList>
            <person name="Tassone E.E."/>
        </authorList>
    </citation>
    <scope>NUCLEOTIDE SEQUENCE</scope>
</reference>
<sequence>MPKIVFEKLNENPSINVSVFKPDGISTFWNWFTRKNKIGGLPKTAFDSNYKLKLNEESLKMCGIDLEKLHMATGNMKKFSNKNKIVFLKKTSLESKETQFLNDFIVQNIMKQKLIPNSTKTFDKGLRSTSSLSVKSTHSLKYIHKRKSQRSIVHSVANGKVSHKVGNTVVGPRNVLLKSVPPAVLKSNLENKVFLPIYVGKRKADKENILPKNQPSDNTVNQSYEKNGSDMIPMLLTKIKSMEEQISDIENTTKQINEVVSQQRMLNTSSFKHTATHKVYSKNVNSCSKKPKSRQKKLRVKRKLNYSSESSSKGIIKYKVPSVKTMSNTSDKMKINKENISGSIFSNPDKFLGLHNFTIPSDISKKNLFQANPNVGCDMILQFFRALSDAGDSIKIGNNTSMKHEIPNTKIEANLNGSQTVSSFSKPTFNWKHRSLTSTSEDDKINKINTESSSFAAKKNSSFPLRSEIAKNRSSHVSKIYDGLDQSDQQQNVIHGSFKKNIDHYLESLGGTVKEKTLDTINSEFGQLFQDGTIDDTHKLPGTVQCNPDSLEKIVGPKDCDCMHSNELAFEKPESQSWQKNNLVQSKAKINLNNTQQVLCHAENEVDMEQPLSGITMGPCKMCSVNMKQGEMTTGFVKPTEDMLTQTTILCSNARSPKVSITILVEENIKDVVNMKSNVVVNTEDYKDIYSNQKLTEVNFSVSKSTGGNVDSG</sequence>
<gene>
    <name evidence="1" type="ORF">g.25669</name>
</gene>
<accession>A0A1B6MD08</accession>
<evidence type="ECO:0000313" key="1">
    <source>
        <dbReference type="EMBL" id="JAT33818.1"/>
    </source>
</evidence>
<dbReference type="EMBL" id="GEBQ01006159">
    <property type="protein sequence ID" value="JAT33818.1"/>
    <property type="molecule type" value="Transcribed_RNA"/>
</dbReference>
<protein>
    <submittedName>
        <fullName evidence="1">Uncharacterized protein</fullName>
    </submittedName>
</protein>
<dbReference type="AlphaFoldDB" id="A0A1B6MD08"/>
<feature type="non-terminal residue" evidence="1">
    <location>
        <position position="713"/>
    </location>
</feature>
<organism evidence="1">
    <name type="scientific">Graphocephala atropunctata</name>
    <dbReference type="NCBI Taxonomy" id="36148"/>
    <lineage>
        <taxon>Eukaryota</taxon>
        <taxon>Metazoa</taxon>
        <taxon>Ecdysozoa</taxon>
        <taxon>Arthropoda</taxon>
        <taxon>Hexapoda</taxon>
        <taxon>Insecta</taxon>
        <taxon>Pterygota</taxon>
        <taxon>Neoptera</taxon>
        <taxon>Paraneoptera</taxon>
        <taxon>Hemiptera</taxon>
        <taxon>Auchenorrhyncha</taxon>
        <taxon>Membracoidea</taxon>
        <taxon>Cicadellidae</taxon>
        <taxon>Cicadellinae</taxon>
        <taxon>Cicadellini</taxon>
        <taxon>Graphocephala</taxon>
    </lineage>
</organism>
<name>A0A1B6MD08_9HEMI</name>